<evidence type="ECO:0000256" key="1">
    <source>
        <dbReference type="ARBA" id="ARBA00004613"/>
    </source>
</evidence>
<evidence type="ECO:0000259" key="7">
    <source>
        <dbReference type="SMART" id="SM00835"/>
    </source>
</evidence>
<keyword evidence="9" id="KW-1185">Reference proteome</keyword>
<keyword evidence="6" id="KW-0732">Signal</keyword>
<name>A0A9P4HXW6_9PEZI</name>
<reference evidence="8" key="1">
    <citation type="journal article" date="2020" name="Stud. Mycol.">
        <title>101 Dothideomycetes genomes: a test case for predicting lifestyles and emergence of pathogens.</title>
        <authorList>
            <person name="Haridas S."/>
            <person name="Albert R."/>
            <person name="Binder M."/>
            <person name="Bloem J."/>
            <person name="Labutti K."/>
            <person name="Salamov A."/>
            <person name="Andreopoulos B."/>
            <person name="Baker S."/>
            <person name="Barry K."/>
            <person name="Bills G."/>
            <person name="Bluhm B."/>
            <person name="Cannon C."/>
            <person name="Castanera R."/>
            <person name="Culley D."/>
            <person name="Daum C."/>
            <person name="Ezra D."/>
            <person name="Gonzalez J."/>
            <person name="Henrissat B."/>
            <person name="Kuo A."/>
            <person name="Liang C."/>
            <person name="Lipzen A."/>
            <person name="Lutzoni F."/>
            <person name="Magnuson J."/>
            <person name="Mondo S."/>
            <person name="Nolan M."/>
            <person name="Ohm R."/>
            <person name="Pangilinan J."/>
            <person name="Park H.-J."/>
            <person name="Ramirez L."/>
            <person name="Alfaro M."/>
            <person name="Sun H."/>
            <person name="Tritt A."/>
            <person name="Yoshinaga Y."/>
            <person name="Zwiers L.-H."/>
            <person name="Turgeon B."/>
            <person name="Goodwin S."/>
            <person name="Spatafora J."/>
            <person name="Crous P."/>
            <person name="Grigoriev I."/>
        </authorList>
    </citation>
    <scope>NUCLEOTIDE SEQUENCE</scope>
    <source>
        <strain evidence="8">CBS 121410</strain>
    </source>
</reference>
<dbReference type="GO" id="GO:0005576">
    <property type="term" value="C:extracellular region"/>
    <property type="evidence" value="ECO:0007669"/>
    <property type="project" value="UniProtKB-SubCell"/>
</dbReference>
<dbReference type="InterPro" id="IPR001929">
    <property type="entry name" value="Germin"/>
</dbReference>
<dbReference type="EMBL" id="ML978716">
    <property type="protein sequence ID" value="KAF2088422.1"/>
    <property type="molecule type" value="Genomic_DNA"/>
</dbReference>
<feature type="chain" id="PRO_5040108491" evidence="6">
    <location>
        <begin position="24"/>
        <end position="238"/>
    </location>
</feature>
<gene>
    <name evidence="8" type="ORF">K490DRAFT_39504</name>
</gene>
<evidence type="ECO:0000256" key="2">
    <source>
        <dbReference type="ARBA" id="ARBA00007456"/>
    </source>
</evidence>
<comment type="caution">
    <text evidence="8">The sequence shown here is derived from an EMBL/GenBank/DDBJ whole genome shotgun (WGS) entry which is preliminary data.</text>
</comment>
<dbReference type="Gene3D" id="2.60.120.10">
    <property type="entry name" value="Jelly Rolls"/>
    <property type="match status" value="1"/>
</dbReference>
<evidence type="ECO:0000256" key="3">
    <source>
        <dbReference type="ARBA" id="ARBA00022525"/>
    </source>
</evidence>
<evidence type="ECO:0000256" key="5">
    <source>
        <dbReference type="ARBA" id="ARBA00023211"/>
    </source>
</evidence>
<feature type="domain" description="Cupin type-1" evidence="7">
    <location>
        <begin position="56"/>
        <end position="201"/>
    </location>
</feature>
<dbReference type="GO" id="GO:0030145">
    <property type="term" value="F:manganese ion binding"/>
    <property type="evidence" value="ECO:0007669"/>
    <property type="project" value="InterPro"/>
</dbReference>
<dbReference type="InterPro" id="IPR006045">
    <property type="entry name" value="Cupin_1"/>
</dbReference>
<evidence type="ECO:0000313" key="9">
    <source>
        <dbReference type="Proteomes" id="UP000799776"/>
    </source>
</evidence>
<keyword evidence="4" id="KW-0479">Metal-binding</keyword>
<evidence type="ECO:0000256" key="6">
    <source>
        <dbReference type="SAM" id="SignalP"/>
    </source>
</evidence>
<dbReference type="Pfam" id="PF00190">
    <property type="entry name" value="Cupin_1"/>
    <property type="match status" value="1"/>
</dbReference>
<organism evidence="8 9">
    <name type="scientific">Saccharata proteae CBS 121410</name>
    <dbReference type="NCBI Taxonomy" id="1314787"/>
    <lineage>
        <taxon>Eukaryota</taxon>
        <taxon>Fungi</taxon>
        <taxon>Dikarya</taxon>
        <taxon>Ascomycota</taxon>
        <taxon>Pezizomycotina</taxon>
        <taxon>Dothideomycetes</taxon>
        <taxon>Dothideomycetes incertae sedis</taxon>
        <taxon>Botryosphaeriales</taxon>
        <taxon>Saccharataceae</taxon>
        <taxon>Saccharata</taxon>
    </lineage>
</organism>
<keyword evidence="3" id="KW-0964">Secreted</keyword>
<comment type="similarity">
    <text evidence="2">Belongs to the germin family.</text>
</comment>
<proteinExistence type="inferred from homology"/>
<dbReference type="PANTHER" id="PTHR31238">
    <property type="entry name" value="GERMIN-LIKE PROTEIN SUBFAMILY 3 MEMBER 3"/>
    <property type="match status" value="1"/>
</dbReference>
<dbReference type="InterPro" id="IPR011051">
    <property type="entry name" value="RmlC_Cupin_sf"/>
</dbReference>
<protein>
    <submittedName>
        <fullName evidence="8">RmlC-like cupin</fullName>
    </submittedName>
</protein>
<dbReference type="AlphaFoldDB" id="A0A9P4HXW6"/>
<dbReference type="SUPFAM" id="SSF51182">
    <property type="entry name" value="RmlC-like cupins"/>
    <property type="match status" value="1"/>
</dbReference>
<sequence>MVYNVRLSLTLLVTCLCARWVVAVDHDADASRVFQARTANTWLDRSKLFGDDDAVFDFTKQDYYTFSPGGVINANAATFPFTAGNGMTMAMLNLGPCAMLPAHFHPRAANYVVAVQGQTETYMFQENGAPTIHATLTPGKMTVFPQASIHLMQNMGCENAQLVSALNSDDTGTLNVANTLFQGIPADLVSAILGGAPVDINSTAGYVPAIGTGAIMGSAECQARCGLNVTKRSTDFRA</sequence>
<evidence type="ECO:0000313" key="8">
    <source>
        <dbReference type="EMBL" id="KAF2088422.1"/>
    </source>
</evidence>
<dbReference type="PRINTS" id="PR00325">
    <property type="entry name" value="GERMIN"/>
</dbReference>
<accession>A0A9P4HXW6</accession>
<dbReference type="InterPro" id="IPR014710">
    <property type="entry name" value="RmlC-like_jellyroll"/>
</dbReference>
<dbReference type="Proteomes" id="UP000799776">
    <property type="component" value="Unassembled WGS sequence"/>
</dbReference>
<comment type="subcellular location">
    <subcellularLocation>
        <location evidence="1">Secreted</location>
    </subcellularLocation>
</comment>
<dbReference type="OrthoDB" id="1921208at2759"/>
<evidence type="ECO:0000256" key="4">
    <source>
        <dbReference type="ARBA" id="ARBA00022723"/>
    </source>
</evidence>
<keyword evidence="5" id="KW-0464">Manganese</keyword>
<dbReference type="CDD" id="cd02241">
    <property type="entry name" value="cupin_OxOx"/>
    <property type="match status" value="1"/>
</dbReference>
<feature type="signal peptide" evidence="6">
    <location>
        <begin position="1"/>
        <end position="23"/>
    </location>
</feature>
<dbReference type="SMART" id="SM00835">
    <property type="entry name" value="Cupin_1"/>
    <property type="match status" value="1"/>
</dbReference>